<name>D0LH27_HALO1</name>
<evidence type="ECO:0000256" key="1">
    <source>
        <dbReference type="SAM" id="Phobius"/>
    </source>
</evidence>
<dbReference type="Proteomes" id="UP000001880">
    <property type="component" value="Chromosome"/>
</dbReference>
<sequence>MSRTATLAIEPRPPQADPKRLYYLDAARSILIMLGVLLHAANIYAVDSTWLVRDQDSDIVFNGLREFLSSFRMPAFFLISGFFCALTLPKRSPGEFLRVRLKRLLIPFLSAALTLNVVQIVISWQIDMPGVEELRDPLAASFLLSPGWVYHLWFLLNLVVFFLLVVALASAPGLAARVRRWSAWLEPRLPPTLWTWLAMVLLPAAAVLGIDTLGWLMPRLWEPVLWFSAPLSMLSYFVFFALGMALCRFRALLALFTRMSPGLLALTLPVLALTPLVHFTEDGSMLLEAGKRAVEAVQVVLACQWVMVLFRALANRPSRVFRYLADASYSIYLFHHIAVVAVGIALLALPWSPVLKFAVVVGATSLFALAVHHFAILRVPALRLLFNGK</sequence>
<dbReference type="Pfam" id="PF01757">
    <property type="entry name" value="Acyl_transf_3"/>
    <property type="match status" value="1"/>
</dbReference>
<dbReference type="InterPro" id="IPR002656">
    <property type="entry name" value="Acyl_transf_3_dom"/>
</dbReference>
<dbReference type="InterPro" id="IPR050623">
    <property type="entry name" value="Glucan_succinyl_AcylTrfase"/>
</dbReference>
<keyword evidence="1" id="KW-0812">Transmembrane</keyword>
<dbReference type="RefSeq" id="WP_012827357.1">
    <property type="nucleotide sequence ID" value="NC_013440.1"/>
</dbReference>
<dbReference type="NCBIfam" id="NF003014">
    <property type="entry name" value="PRK03854.1"/>
    <property type="match status" value="1"/>
</dbReference>
<dbReference type="HOGENOM" id="CLU_036182_1_1_7"/>
<evidence type="ECO:0000313" key="4">
    <source>
        <dbReference type="Proteomes" id="UP000001880"/>
    </source>
</evidence>
<gene>
    <name evidence="3" type="ordered locus">Hoch_2204</name>
</gene>
<feature type="transmembrane region" description="Helical" evidence="1">
    <location>
        <begin position="259"/>
        <end position="280"/>
    </location>
</feature>
<keyword evidence="3" id="KW-0012">Acyltransferase</keyword>
<feature type="transmembrane region" description="Helical" evidence="1">
    <location>
        <begin position="292"/>
        <end position="310"/>
    </location>
</feature>
<feature type="transmembrane region" description="Helical" evidence="1">
    <location>
        <begin position="152"/>
        <end position="175"/>
    </location>
</feature>
<feature type="transmembrane region" description="Helical" evidence="1">
    <location>
        <begin position="196"/>
        <end position="218"/>
    </location>
</feature>
<proteinExistence type="predicted"/>
<dbReference type="PANTHER" id="PTHR36927">
    <property type="entry name" value="BLR4337 PROTEIN"/>
    <property type="match status" value="1"/>
</dbReference>
<dbReference type="PANTHER" id="PTHR36927:SF1">
    <property type="entry name" value="MDO-LIKE PROTEIN"/>
    <property type="match status" value="1"/>
</dbReference>
<dbReference type="STRING" id="502025.Hoch_2204"/>
<feature type="transmembrane region" description="Helical" evidence="1">
    <location>
        <begin position="21"/>
        <end position="45"/>
    </location>
</feature>
<keyword evidence="4" id="KW-1185">Reference proteome</keyword>
<reference evidence="3 4" key="1">
    <citation type="journal article" date="2010" name="Stand. Genomic Sci.">
        <title>Complete genome sequence of Haliangium ochraceum type strain (SMP-2).</title>
        <authorList>
            <consortium name="US DOE Joint Genome Institute (JGI-PGF)"/>
            <person name="Ivanova N."/>
            <person name="Daum C."/>
            <person name="Lang E."/>
            <person name="Abt B."/>
            <person name="Kopitz M."/>
            <person name="Saunders E."/>
            <person name="Lapidus A."/>
            <person name="Lucas S."/>
            <person name="Glavina Del Rio T."/>
            <person name="Nolan M."/>
            <person name="Tice H."/>
            <person name="Copeland A."/>
            <person name="Cheng J.F."/>
            <person name="Chen F."/>
            <person name="Bruce D."/>
            <person name="Goodwin L."/>
            <person name="Pitluck S."/>
            <person name="Mavromatis K."/>
            <person name="Pati A."/>
            <person name="Mikhailova N."/>
            <person name="Chen A."/>
            <person name="Palaniappan K."/>
            <person name="Land M."/>
            <person name="Hauser L."/>
            <person name="Chang Y.J."/>
            <person name="Jeffries C.D."/>
            <person name="Detter J.C."/>
            <person name="Brettin T."/>
            <person name="Rohde M."/>
            <person name="Goker M."/>
            <person name="Bristow J."/>
            <person name="Markowitz V."/>
            <person name="Eisen J.A."/>
            <person name="Hugenholtz P."/>
            <person name="Kyrpides N.C."/>
            <person name="Klenk H.P."/>
        </authorList>
    </citation>
    <scope>NUCLEOTIDE SEQUENCE [LARGE SCALE GENOMIC DNA]</scope>
    <source>
        <strain evidence="4">DSM 14365 / CIP 107738 / JCM 11303 / AJ 13395 / SMP-2</strain>
    </source>
</reference>
<protein>
    <submittedName>
        <fullName evidence="3">Acyltransferase 3</fullName>
    </submittedName>
</protein>
<dbReference type="AlphaFoldDB" id="D0LH27"/>
<keyword evidence="1" id="KW-1133">Transmembrane helix</keyword>
<feature type="transmembrane region" description="Helical" evidence="1">
    <location>
        <begin position="224"/>
        <end position="247"/>
    </location>
</feature>
<evidence type="ECO:0000259" key="2">
    <source>
        <dbReference type="Pfam" id="PF01757"/>
    </source>
</evidence>
<feature type="transmembrane region" description="Helical" evidence="1">
    <location>
        <begin position="357"/>
        <end position="377"/>
    </location>
</feature>
<accession>D0LH27</accession>
<organism evidence="3 4">
    <name type="scientific">Haliangium ochraceum (strain DSM 14365 / JCM 11303 / SMP-2)</name>
    <dbReference type="NCBI Taxonomy" id="502025"/>
    <lineage>
        <taxon>Bacteria</taxon>
        <taxon>Pseudomonadati</taxon>
        <taxon>Myxococcota</taxon>
        <taxon>Polyangia</taxon>
        <taxon>Haliangiales</taxon>
        <taxon>Kofleriaceae</taxon>
        <taxon>Haliangium</taxon>
    </lineage>
</organism>
<dbReference type="GO" id="GO:0016747">
    <property type="term" value="F:acyltransferase activity, transferring groups other than amino-acyl groups"/>
    <property type="evidence" value="ECO:0007669"/>
    <property type="project" value="InterPro"/>
</dbReference>
<evidence type="ECO:0000313" key="3">
    <source>
        <dbReference type="EMBL" id="ACY14749.1"/>
    </source>
</evidence>
<dbReference type="KEGG" id="hoh:Hoch_2204"/>
<dbReference type="eggNOG" id="COG1835">
    <property type="taxonomic scope" value="Bacteria"/>
</dbReference>
<dbReference type="EMBL" id="CP001804">
    <property type="protein sequence ID" value="ACY14749.1"/>
    <property type="molecule type" value="Genomic_DNA"/>
</dbReference>
<keyword evidence="1" id="KW-0472">Membrane</keyword>
<dbReference type="OrthoDB" id="5446016at2"/>
<feature type="transmembrane region" description="Helical" evidence="1">
    <location>
        <begin position="71"/>
        <end position="88"/>
    </location>
</feature>
<feature type="transmembrane region" description="Helical" evidence="1">
    <location>
        <begin position="104"/>
        <end position="126"/>
    </location>
</feature>
<feature type="transmembrane region" description="Helical" evidence="1">
    <location>
        <begin position="331"/>
        <end position="351"/>
    </location>
</feature>
<keyword evidence="3" id="KW-0808">Transferase</keyword>
<feature type="domain" description="Acyltransferase 3" evidence="2">
    <location>
        <begin position="22"/>
        <end position="371"/>
    </location>
</feature>